<dbReference type="PIRSF" id="PIRSF010631">
    <property type="entry name" value="A-rhamnsds"/>
    <property type="match status" value="1"/>
</dbReference>
<dbReference type="Pfam" id="PF17389">
    <property type="entry name" value="Bac_rhamnosid6H"/>
    <property type="match status" value="1"/>
</dbReference>
<accession>A0A5B1CJL6</accession>
<dbReference type="InterPro" id="IPR035398">
    <property type="entry name" value="Bac_rhamnosid_C"/>
</dbReference>
<dbReference type="Pfam" id="PF25788">
    <property type="entry name" value="Ig_Rha78A_N"/>
    <property type="match status" value="1"/>
</dbReference>
<dbReference type="InterPro" id="IPR008902">
    <property type="entry name" value="Rhamnosid_concanavalin"/>
</dbReference>
<dbReference type="AlphaFoldDB" id="A0A5B1CJL6"/>
<evidence type="ECO:0000313" key="9">
    <source>
        <dbReference type="Proteomes" id="UP000322699"/>
    </source>
</evidence>
<dbReference type="InterPro" id="IPR012341">
    <property type="entry name" value="6hp_glycosidase-like_sf"/>
</dbReference>
<dbReference type="GO" id="GO:0005975">
    <property type="term" value="P:carbohydrate metabolic process"/>
    <property type="evidence" value="ECO:0007669"/>
    <property type="project" value="InterPro"/>
</dbReference>
<dbReference type="Pfam" id="PF08531">
    <property type="entry name" value="Bac_rhamnosid_N"/>
    <property type="match status" value="1"/>
</dbReference>
<organism evidence="8 9">
    <name type="scientific">Rubripirellula obstinata</name>
    <dbReference type="NCBI Taxonomy" id="406547"/>
    <lineage>
        <taxon>Bacteria</taxon>
        <taxon>Pseudomonadati</taxon>
        <taxon>Planctomycetota</taxon>
        <taxon>Planctomycetia</taxon>
        <taxon>Pirellulales</taxon>
        <taxon>Pirellulaceae</taxon>
        <taxon>Rubripirellula</taxon>
    </lineage>
</organism>
<dbReference type="SUPFAM" id="SSF48208">
    <property type="entry name" value="Six-hairpin glycosidases"/>
    <property type="match status" value="1"/>
</dbReference>
<keyword evidence="3" id="KW-0378">Hydrolase</keyword>
<name>A0A5B1CJL6_9BACT</name>
<dbReference type="GO" id="GO:0030596">
    <property type="term" value="F:alpha-L-rhamnosidase activity"/>
    <property type="evidence" value="ECO:0007669"/>
    <property type="project" value="UniProtKB-EC"/>
</dbReference>
<evidence type="ECO:0000259" key="4">
    <source>
        <dbReference type="Pfam" id="PF05592"/>
    </source>
</evidence>
<evidence type="ECO:0000313" key="8">
    <source>
        <dbReference type="EMBL" id="KAA1259909.1"/>
    </source>
</evidence>
<dbReference type="PANTHER" id="PTHR33307:SF6">
    <property type="entry name" value="ALPHA-RHAMNOSIDASE (EUROFUNG)-RELATED"/>
    <property type="match status" value="1"/>
</dbReference>
<dbReference type="InterPro" id="IPR013783">
    <property type="entry name" value="Ig-like_fold"/>
</dbReference>
<feature type="domain" description="Alpha-L-rhamnosidase C-terminal" evidence="7">
    <location>
        <begin position="915"/>
        <end position="988"/>
    </location>
</feature>
<comment type="catalytic activity">
    <reaction evidence="1">
        <text>Hydrolysis of terminal non-reducing alpha-L-rhamnose residues in alpha-L-rhamnosides.</text>
        <dbReference type="EC" id="3.2.1.40"/>
    </reaction>
</comment>
<dbReference type="EC" id="3.2.1.40" evidence="2"/>
<dbReference type="Pfam" id="PF17390">
    <property type="entry name" value="Bac_rhamnosid_C"/>
    <property type="match status" value="1"/>
</dbReference>
<proteinExistence type="predicted"/>
<dbReference type="Proteomes" id="UP000322699">
    <property type="component" value="Unassembled WGS sequence"/>
</dbReference>
<dbReference type="Gene3D" id="1.50.10.10">
    <property type="match status" value="1"/>
</dbReference>
<dbReference type="InterPro" id="IPR016007">
    <property type="entry name" value="Alpha_rhamnosid"/>
</dbReference>
<feature type="domain" description="Alpha-L-rhamnosidase concanavalin-like" evidence="4">
    <location>
        <begin position="481"/>
        <end position="578"/>
    </location>
</feature>
<dbReference type="Pfam" id="PF05592">
    <property type="entry name" value="Bac_rhamnosid"/>
    <property type="match status" value="1"/>
</dbReference>
<protein>
    <recommendedName>
        <fullName evidence="2">alpha-L-rhamnosidase</fullName>
        <ecNumber evidence="2">3.2.1.40</ecNumber>
    </recommendedName>
</protein>
<sequence>MPLALGDKHHEQHQRLLLNQNMTLQPTFPALAKLLISFAIGLVFSQSSIASTPLSPIDLRCEYHTDPVGIDASQPRLSWRLTTDGQPEPEQRGLKQSAYRVLVASSLEDLSRGRGDLWDSGRVDTDRTIQQGYQGSELQSRQQCFWKVMFWDHDDQASAWSNPARWSMGLLEPSDWKSQWIGYDKIPDPTIQQNSKVVVTKAIFGVLRNKDLCADVTDKINQLIADGKYSFKVSNDLADKDPAFGRKKRLSLEYTLDGNLIKRTLNENTEFAFLSTAQPKLLKRRYLASPHLRKDFSIDAAVKRAVVYVTAQGVVEMRLNGQRIGDEFLAPGWTDYRKRIYYRAYDVSDLLQSGKNTIGGILGDGWFRGNISIKGQNQYGDKLRLRTQLHIDYADGRSETIASDPSWKASFGPILQSDMHAGETFDARLEMPGWDQPGFNDRQWESVDTGSEIDSLLQSYPGDPIRRTGELAVTKITQPHTGLHVFDLGQNFSGWVRLKISGRSGDKITMRFGEMLNPDGSVFMDNLRSARATDTYILKGGGEEVWEPHFTFHGFRYVEVEGLPGKPPADTITGVVIHTDAPMTSSFECSDPMLNRLHQNILWGQRSNYLEVPTDCPQRDERLGWTGDTQVFIRSGTYHQDVAAFFTKWMVDLADSRNPAGIYGNQAPVFHGWGSPGWSDAGVICPWTIYQAYGDKRILETHYDEMKCYIEACGRNGMGGLGNGFGDWLSIGAATPKNLISVAYYAYSTQLMAKIATTLGKPDDAKQFESLFEQLREHFQKTFVDNDGKIKGHTQTGYCMALTYDLLTDKQRRQAADHLVERIESKNHHLSVGFLGVSILLPTLTEIGRSDLAYQLIQNKTYPSWGYSVEQGATTIWERWNSWTKGEGFNAGAMNSFNHYAYGACSEWMFASMLGIDMASPGYQTIQMKPEIGHGVTWAKGHYDSIHGRIASDWKNDSGTFRWKVTVPPNTTAMISLPTAKIENVTESGRPVKGVPGIQSHTVENDRVMIQVGSGTYQFSVVGPWSK</sequence>
<dbReference type="InterPro" id="IPR035396">
    <property type="entry name" value="Bac_rhamnosid6H"/>
</dbReference>
<comment type="caution">
    <text evidence="8">The sequence shown here is derived from an EMBL/GenBank/DDBJ whole genome shotgun (WGS) entry which is preliminary data.</text>
</comment>
<dbReference type="PANTHER" id="PTHR33307">
    <property type="entry name" value="ALPHA-RHAMNOSIDASE (EUROFUNG)"/>
    <property type="match status" value="1"/>
</dbReference>
<dbReference type="InterPro" id="IPR013737">
    <property type="entry name" value="Bac_rhamnosid_N"/>
</dbReference>
<gene>
    <name evidence="8" type="ORF">LF1_24460</name>
</gene>
<dbReference type="Gene3D" id="2.60.120.260">
    <property type="entry name" value="Galactose-binding domain-like"/>
    <property type="match status" value="2"/>
</dbReference>
<evidence type="ECO:0000256" key="3">
    <source>
        <dbReference type="ARBA" id="ARBA00022801"/>
    </source>
</evidence>
<evidence type="ECO:0000259" key="6">
    <source>
        <dbReference type="Pfam" id="PF17389"/>
    </source>
</evidence>
<evidence type="ECO:0000259" key="5">
    <source>
        <dbReference type="Pfam" id="PF08531"/>
    </source>
</evidence>
<evidence type="ECO:0000256" key="2">
    <source>
        <dbReference type="ARBA" id="ARBA00012652"/>
    </source>
</evidence>
<dbReference type="Gene3D" id="2.60.420.10">
    <property type="entry name" value="Maltose phosphorylase, domain 3"/>
    <property type="match status" value="1"/>
</dbReference>
<feature type="domain" description="Bacterial alpha-L-rhamnosidase N-terminal" evidence="5">
    <location>
        <begin position="301"/>
        <end position="468"/>
    </location>
</feature>
<reference evidence="8 9" key="1">
    <citation type="submission" date="2019-08" db="EMBL/GenBank/DDBJ databases">
        <title>Deep-cultivation of Planctomycetes and their phenomic and genomic characterization uncovers novel biology.</title>
        <authorList>
            <person name="Wiegand S."/>
            <person name="Jogler M."/>
            <person name="Boedeker C."/>
            <person name="Pinto D."/>
            <person name="Vollmers J."/>
            <person name="Rivas-Marin E."/>
            <person name="Kohn T."/>
            <person name="Peeters S.H."/>
            <person name="Heuer A."/>
            <person name="Rast P."/>
            <person name="Oberbeckmann S."/>
            <person name="Bunk B."/>
            <person name="Jeske O."/>
            <person name="Meyerdierks A."/>
            <person name="Storesund J.E."/>
            <person name="Kallscheuer N."/>
            <person name="Luecker S."/>
            <person name="Lage O.M."/>
            <person name="Pohl T."/>
            <person name="Merkel B.J."/>
            <person name="Hornburger P."/>
            <person name="Mueller R.-W."/>
            <person name="Bruemmer F."/>
            <person name="Labrenz M."/>
            <person name="Spormann A.M."/>
            <person name="Op Den Camp H."/>
            <person name="Overmann J."/>
            <person name="Amann R."/>
            <person name="Jetten M.S.M."/>
            <person name="Mascher T."/>
            <person name="Medema M.H."/>
            <person name="Devos D.P."/>
            <person name="Kaster A.-K."/>
            <person name="Ovreas L."/>
            <person name="Rohde M."/>
            <person name="Galperin M.Y."/>
            <person name="Jogler C."/>
        </authorList>
    </citation>
    <scope>NUCLEOTIDE SEQUENCE [LARGE SCALE GENOMIC DNA]</scope>
    <source>
        <strain evidence="8 9">LF1</strain>
    </source>
</reference>
<dbReference type="EMBL" id="VRLW01000001">
    <property type="protein sequence ID" value="KAA1259909.1"/>
    <property type="molecule type" value="Genomic_DNA"/>
</dbReference>
<evidence type="ECO:0000259" key="7">
    <source>
        <dbReference type="Pfam" id="PF17390"/>
    </source>
</evidence>
<keyword evidence="9" id="KW-1185">Reference proteome</keyword>
<dbReference type="InterPro" id="IPR008928">
    <property type="entry name" value="6-hairpin_glycosidase_sf"/>
</dbReference>
<feature type="domain" description="Alpha-L-rhamnosidase six-hairpin glycosidase" evidence="6">
    <location>
        <begin position="583"/>
        <end position="912"/>
    </location>
</feature>
<evidence type="ECO:0000256" key="1">
    <source>
        <dbReference type="ARBA" id="ARBA00001445"/>
    </source>
</evidence>
<dbReference type="Gene3D" id="2.60.40.10">
    <property type="entry name" value="Immunoglobulins"/>
    <property type="match status" value="1"/>
</dbReference>